<organism evidence="1 2">
    <name type="scientific">Aspergillus eucalypticola (strain CBS 122712 / IBT 29274)</name>
    <dbReference type="NCBI Taxonomy" id="1448314"/>
    <lineage>
        <taxon>Eukaryota</taxon>
        <taxon>Fungi</taxon>
        <taxon>Dikarya</taxon>
        <taxon>Ascomycota</taxon>
        <taxon>Pezizomycotina</taxon>
        <taxon>Eurotiomycetes</taxon>
        <taxon>Eurotiomycetidae</taxon>
        <taxon>Eurotiales</taxon>
        <taxon>Aspergillaceae</taxon>
        <taxon>Aspergillus</taxon>
        <taxon>Aspergillus subgen. Circumdati</taxon>
    </lineage>
</organism>
<dbReference type="GeneID" id="37058613"/>
<evidence type="ECO:0000313" key="2">
    <source>
        <dbReference type="Proteomes" id="UP000246171"/>
    </source>
</evidence>
<dbReference type="SUPFAM" id="SSF56112">
    <property type="entry name" value="Protein kinase-like (PK-like)"/>
    <property type="match status" value="1"/>
</dbReference>
<gene>
    <name evidence="1" type="ORF">BO83DRAFT_447611</name>
</gene>
<dbReference type="InterPro" id="IPR011009">
    <property type="entry name" value="Kinase-like_dom_sf"/>
</dbReference>
<dbReference type="Proteomes" id="UP000246171">
    <property type="component" value="Unassembled WGS sequence"/>
</dbReference>
<protein>
    <recommendedName>
        <fullName evidence="3">Aminoglycoside phosphotransferase domain-containing protein</fullName>
    </recommendedName>
</protein>
<accession>A0A317V9C9</accession>
<dbReference type="RefSeq" id="XP_025387103.1">
    <property type="nucleotide sequence ID" value="XM_025536651.1"/>
</dbReference>
<keyword evidence="2" id="KW-1185">Reference proteome</keyword>
<name>A0A317V9C9_ASPEC</name>
<evidence type="ECO:0008006" key="3">
    <source>
        <dbReference type="Google" id="ProtNLM"/>
    </source>
</evidence>
<dbReference type="VEuPathDB" id="FungiDB:BO83DRAFT_447611"/>
<sequence>MKPRLYYDDVAWEWAEAIANAWFQQFFDPKILQSVAQFLKRHHGPGDVDEFTYLEKGSYNITFQMKNKNASSTVIRFVQPGSIMFPEEKVRNEVAMMRYINDQTAIPVPFRGILNPDISEARLEALYGDVATVLLKLPKPDFLGIGSLKQVDDFTWEVTNRPLSMPMNTLAELHFTHLTNQRNDAIDSADECPRKLVARYLFRKLAREPHLTKPAEDCRVVYWEFTYAAPVEFSFALPFEYQRRLPTFLEAIRAQEDRAIEQDCWASGDFWIAYAARNNFAFDLIYSTRSISDFLDRRLLPSMMLGNRDWSYSSLQREPRLNKLWRLRLRDTDTAIGLASGWLHQGGRRYPLRK</sequence>
<dbReference type="EMBL" id="MSFU01000016">
    <property type="protein sequence ID" value="PWY70766.1"/>
    <property type="molecule type" value="Genomic_DNA"/>
</dbReference>
<comment type="caution">
    <text evidence="1">The sequence shown here is derived from an EMBL/GenBank/DDBJ whole genome shotgun (WGS) entry which is preliminary data.</text>
</comment>
<reference evidence="1" key="1">
    <citation type="submission" date="2016-12" db="EMBL/GenBank/DDBJ databases">
        <title>The genomes of Aspergillus section Nigri reveals drivers in fungal speciation.</title>
        <authorList>
            <consortium name="DOE Joint Genome Institute"/>
            <person name="Vesth T.C."/>
            <person name="Nybo J."/>
            <person name="Theobald S."/>
            <person name="Brandl J."/>
            <person name="Frisvad J.C."/>
            <person name="Nielsen K.F."/>
            <person name="Lyhne E.K."/>
            <person name="Kogle M.E."/>
            <person name="Kuo A."/>
            <person name="Riley R."/>
            <person name="Clum A."/>
            <person name="Nolan M."/>
            <person name="Lipzen A."/>
            <person name="Salamov A."/>
            <person name="Henrissat B."/>
            <person name="Wiebenga A."/>
            <person name="De vries R.P."/>
            <person name="Grigoriev I.V."/>
            <person name="Mortensen U.H."/>
            <person name="Andersen M.R."/>
            <person name="Baker S.E."/>
        </authorList>
    </citation>
    <scope>NUCLEOTIDE SEQUENCE</scope>
    <source>
        <strain evidence="1">CBS 122712</strain>
    </source>
</reference>
<dbReference type="OrthoDB" id="5412996at2759"/>
<dbReference type="AlphaFoldDB" id="A0A317V9C9"/>
<evidence type="ECO:0000313" key="1">
    <source>
        <dbReference type="EMBL" id="PWY70766.1"/>
    </source>
</evidence>
<proteinExistence type="predicted"/>